<dbReference type="Proteomes" id="UP000230638">
    <property type="component" value="Unassembled WGS sequence"/>
</dbReference>
<dbReference type="AlphaFoldDB" id="A0A2H0CV10"/>
<accession>A0A2H0CV10</accession>
<proteinExistence type="predicted"/>
<protein>
    <submittedName>
        <fullName evidence="1">Uncharacterized protein</fullName>
    </submittedName>
</protein>
<organism evidence="1 2">
    <name type="scientific">Candidatus Lloydbacteria bacterium CG22_combo_CG10-13_8_21_14_all_47_15</name>
    <dbReference type="NCBI Taxonomy" id="1974635"/>
    <lineage>
        <taxon>Bacteria</taxon>
        <taxon>Candidatus Lloydiibacteriota</taxon>
    </lineage>
</organism>
<dbReference type="EMBL" id="PCTL01000009">
    <property type="protein sequence ID" value="PIP73724.1"/>
    <property type="molecule type" value="Genomic_DNA"/>
</dbReference>
<comment type="caution">
    <text evidence="1">The sequence shown here is derived from an EMBL/GenBank/DDBJ whole genome shotgun (WGS) entry which is preliminary data.</text>
</comment>
<sequence length="83" mass="9182">MVCTISVLQLTHIQYCFCTIVIISSSGHDIHGRFSYKYDIELARHARRGEPAFPYLSALRAAKAVGSKPTSSILVRRAGFEPA</sequence>
<name>A0A2H0CV10_9BACT</name>
<evidence type="ECO:0000313" key="1">
    <source>
        <dbReference type="EMBL" id="PIP73724.1"/>
    </source>
</evidence>
<gene>
    <name evidence="1" type="ORF">COW88_01045</name>
</gene>
<evidence type="ECO:0000313" key="2">
    <source>
        <dbReference type="Proteomes" id="UP000230638"/>
    </source>
</evidence>
<reference evidence="1 2" key="1">
    <citation type="submission" date="2017-09" db="EMBL/GenBank/DDBJ databases">
        <title>Depth-based differentiation of microbial function through sediment-hosted aquifers and enrichment of novel symbionts in the deep terrestrial subsurface.</title>
        <authorList>
            <person name="Probst A.J."/>
            <person name="Ladd B."/>
            <person name="Jarett J.K."/>
            <person name="Geller-Mcgrath D.E."/>
            <person name="Sieber C.M."/>
            <person name="Emerson J.B."/>
            <person name="Anantharaman K."/>
            <person name="Thomas B.C."/>
            <person name="Malmstrom R."/>
            <person name="Stieglmeier M."/>
            <person name="Klingl A."/>
            <person name="Woyke T."/>
            <person name="Ryan C.M."/>
            <person name="Banfield J.F."/>
        </authorList>
    </citation>
    <scope>NUCLEOTIDE SEQUENCE [LARGE SCALE GENOMIC DNA]</scope>
    <source>
        <strain evidence="1">CG22_combo_CG10-13_8_21_14_all_47_15</strain>
    </source>
</reference>